<dbReference type="PANTHER" id="PTHR12128">
    <property type="entry name" value="DIHYDRODIPICOLINATE SYNTHASE"/>
    <property type="match status" value="1"/>
</dbReference>
<dbReference type="SMART" id="SM01130">
    <property type="entry name" value="DHDPS"/>
    <property type="match status" value="1"/>
</dbReference>
<comment type="similarity">
    <text evidence="1 3">Belongs to the DapA family.</text>
</comment>
<evidence type="ECO:0000313" key="7">
    <source>
        <dbReference type="Proteomes" id="UP000078316"/>
    </source>
</evidence>
<sequence>MPDPTGRTAPVHLSGLSAFPITPMDADGRADLPALRRLVARLCEAGVDSIGLLGSTGSYPYLTRQERRRALEAALDEAGVHVPILVGIGALRTDEAVRLAQDARAAGAAAGLLAAVSYTPLTDDEVFEHCAAVARESGLPLCLYDNPSTTHFRFGPALVGRLSRVPGIVAVKSPGQEREAVAGHLAALRAAVPPCFSLGYSGDWTVTEALLAGADAWYSVVAGLFPQVGVAILRAVRAGEAAEARRLDARLEPLWALFREYSSLRVIYACASLLDLTQAVPPRPILPLGAEARARVAEVMQALDLG</sequence>
<gene>
    <name evidence="6" type="ORF">A5481_26685</name>
</gene>
<reference evidence="6 7" key="1">
    <citation type="submission" date="2016-04" db="EMBL/GenBank/DDBJ databases">
        <authorList>
            <person name="Evans L.H."/>
            <person name="Alamgir A."/>
            <person name="Owens N."/>
            <person name="Weber N.D."/>
            <person name="Virtaneva K."/>
            <person name="Barbian K."/>
            <person name="Babar A."/>
            <person name="Rosenke K."/>
        </authorList>
    </citation>
    <scope>NUCLEOTIDE SEQUENCE [LARGE SCALE GENOMIC DNA]</scope>
    <source>
        <strain evidence="6 7">PMB02</strain>
    </source>
</reference>
<dbReference type="PRINTS" id="PR00146">
    <property type="entry name" value="DHPICSNTHASE"/>
</dbReference>
<dbReference type="EMBL" id="LWHQ01000061">
    <property type="protein sequence ID" value="OAS18347.1"/>
    <property type="molecule type" value="Genomic_DNA"/>
</dbReference>
<dbReference type="OrthoDB" id="9778880at2"/>
<dbReference type="SUPFAM" id="SSF51569">
    <property type="entry name" value="Aldolase"/>
    <property type="match status" value="1"/>
</dbReference>
<evidence type="ECO:0000256" key="5">
    <source>
        <dbReference type="PIRSR" id="PIRSR001365-2"/>
    </source>
</evidence>
<protein>
    <submittedName>
        <fullName evidence="6">Dihydrodipicolinate synthase family protein</fullName>
    </submittedName>
</protein>
<evidence type="ECO:0000313" key="6">
    <source>
        <dbReference type="EMBL" id="OAS18347.1"/>
    </source>
</evidence>
<evidence type="ECO:0000256" key="3">
    <source>
        <dbReference type="PIRNR" id="PIRNR001365"/>
    </source>
</evidence>
<dbReference type="CDD" id="cd00408">
    <property type="entry name" value="DHDPS-like"/>
    <property type="match status" value="1"/>
</dbReference>
<accession>A0A179S047</accession>
<evidence type="ECO:0000256" key="4">
    <source>
        <dbReference type="PIRSR" id="PIRSR001365-1"/>
    </source>
</evidence>
<dbReference type="InterPro" id="IPR002220">
    <property type="entry name" value="DapA-like"/>
</dbReference>
<dbReference type="GO" id="GO:0005829">
    <property type="term" value="C:cytosol"/>
    <property type="evidence" value="ECO:0007669"/>
    <property type="project" value="TreeGrafter"/>
</dbReference>
<dbReference type="AlphaFoldDB" id="A0A179S047"/>
<name>A0A179S047_9HYPH</name>
<dbReference type="Gene3D" id="3.20.20.70">
    <property type="entry name" value="Aldolase class I"/>
    <property type="match status" value="1"/>
</dbReference>
<dbReference type="Pfam" id="PF00701">
    <property type="entry name" value="DHDPS"/>
    <property type="match status" value="1"/>
</dbReference>
<evidence type="ECO:0000256" key="2">
    <source>
        <dbReference type="ARBA" id="ARBA00023239"/>
    </source>
</evidence>
<dbReference type="PIRSF" id="PIRSF001365">
    <property type="entry name" value="DHDPS"/>
    <property type="match status" value="1"/>
</dbReference>
<dbReference type="STRING" id="427683.A5481_26685"/>
<proteinExistence type="inferred from homology"/>
<dbReference type="GO" id="GO:0008840">
    <property type="term" value="F:4-hydroxy-tetrahydrodipicolinate synthase activity"/>
    <property type="evidence" value="ECO:0007669"/>
    <property type="project" value="TreeGrafter"/>
</dbReference>
<keyword evidence="2 3" id="KW-0456">Lyase</keyword>
<dbReference type="InterPro" id="IPR013785">
    <property type="entry name" value="Aldolase_TIM"/>
</dbReference>
<dbReference type="PANTHER" id="PTHR12128:SF66">
    <property type="entry name" value="4-HYDROXY-2-OXOGLUTARATE ALDOLASE, MITOCHONDRIAL"/>
    <property type="match status" value="1"/>
</dbReference>
<feature type="active site" description="Proton donor/acceptor" evidence="4">
    <location>
        <position position="144"/>
    </location>
</feature>
<feature type="active site" description="Schiff-base intermediate with substrate" evidence="4">
    <location>
        <position position="172"/>
    </location>
</feature>
<feature type="binding site" evidence="5">
    <location>
        <position position="56"/>
    </location>
    <ligand>
        <name>pyruvate</name>
        <dbReference type="ChEBI" id="CHEBI:15361"/>
    </ligand>
</feature>
<dbReference type="Proteomes" id="UP000078316">
    <property type="component" value="Unassembled WGS sequence"/>
</dbReference>
<organism evidence="6 7">
    <name type="scientific">Methylobacterium platani</name>
    <dbReference type="NCBI Taxonomy" id="427683"/>
    <lineage>
        <taxon>Bacteria</taxon>
        <taxon>Pseudomonadati</taxon>
        <taxon>Pseudomonadota</taxon>
        <taxon>Alphaproteobacteria</taxon>
        <taxon>Hyphomicrobiales</taxon>
        <taxon>Methylobacteriaceae</taxon>
        <taxon>Methylobacterium</taxon>
    </lineage>
</organism>
<evidence type="ECO:0000256" key="1">
    <source>
        <dbReference type="ARBA" id="ARBA00007592"/>
    </source>
</evidence>
<comment type="caution">
    <text evidence="6">The sequence shown here is derived from an EMBL/GenBank/DDBJ whole genome shotgun (WGS) entry which is preliminary data.</text>
</comment>